<evidence type="ECO:0000256" key="5">
    <source>
        <dbReference type="ARBA" id="ARBA00023004"/>
    </source>
</evidence>
<dbReference type="OrthoDB" id="581608at2"/>
<evidence type="ECO:0000313" key="8">
    <source>
        <dbReference type="Proteomes" id="UP000029577"/>
    </source>
</evidence>
<proteinExistence type="inferred from homology"/>
<name>A0A095VXB3_9GAMM</name>
<dbReference type="STRING" id="642227.HA49_02100"/>
<evidence type="ECO:0000313" key="7">
    <source>
        <dbReference type="EMBL" id="KGD79400.1"/>
    </source>
</evidence>
<gene>
    <name evidence="7" type="ORF">HA49_02100</name>
</gene>
<evidence type="ECO:0000256" key="4">
    <source>
        <dbReference type="ARBA" id="ARBA00023002"/>
    </source>
</evidence>
<dbReference type="InterPro" id="IPR051323">
    <property type="entry name" value="AtsK-like"/>
</dbReference>
<dbReference type="GO" id="GO:0046872">
    <property type="term" value="F:metal ion binding"/>
    <property type="evidence" value="ECO:0007669"/>
    <property type="project" value="UniProtKB-KW"/>
</dbReference>
<reference evidence="7" key="1">
    <citation type="submission" date="2014-12" db="EMBL/GenBank/DDBJ databases">
        <title>The draft genome of the Tatumella morbirosei type strain, LMG23360T isolated from pineapple rot.</title>
        <authorList>
            <person name="Smits T.H."/>
            <person name="Palmer M."/>
            <person name="Venter S.N."/>
            <person name="Duffy B."/>
            <person name="Steenkamp E.T."/>
            <person name="Chan W.Y."/>
            <person name="Coutinho T.A."/>
            <person name="Coetzee M.P."/>
            <person name="De Maayer P."/>
        </authorList>
    </citation>
    <scope>NUCLEOTIDE SEQUENCE [LARGE SCALE GENOMIC DNA]</scope>
    <source>
        <strain evidence="7">LMG 23360</strain>
    </source>
</reference>
<protein>
    <submittedName>
        <fullName evidence="7">Taurine dioxygenase</fullName>
    </submittedName>
</protein>
<dbReference type="GO" id="GO:0006790">
    <property type="term" value="P:sulfur compound metabolic process"/>
    <property type="evidence" value="ECO:0007669"/>
    <property type="project" value="TreeGrafter"/>
</dbReference>
<dbReference type="Pfam" id="PF02668">
    <property type="entry name" value="TauD"/>
    <property type="match status" value="1"/>
</dbReference>
<organism evidence="7 8">
    <name type="scientific">Tatumella morbirosei</name>
    <dbReference type="NCBI Taxonomy" id="642227"/>
    <lineage>
        <taxon>Bacteria</taxon>
        <taxon>Pseudomonadati</taxon>
        <taxon>Pseudomonadota</taxon>
        <taxon>Gammaproteobacteria</taxon>
        <taxon>Enterobacterales</taxon>
        <taxon>Erwiniaceae</taxon>
        <taxon>Tatumella</taxon>
    </lineage>
</organism>
<dbReference type="SUPFAM" id="SSF51197">
    <property type="entry name" value="Clavaminate synthase-like"/>
    <property type="match status" value="1"/>
</dbReference>
<keyword evidence="3 7" id="KW-0223">Dioxygenase</keyword>
<dbReference type="RefSeq" id="WP_038016266.1">
    <property type="nucleotide sequence ID" value="NZ_JPKR02000005.1"/>
</dbReference>
<evidence type="ECO:0000259" key="6">
    <source>
        <dbReference type="Pfam" id="PF02668"/>
    </source>
</evidence>
<accession>A0A095VXB3</accession>
<dbReference type="GO" id="GO:0000908">
    <property type="term" value="F:taurine dioxygenase activity"/>
    <property type="evidence" value="ECO:0007669"/>
    <property type="project" value="TreeGrafter"/>
</dbReference>
<keyword evidence="2" id="KW-0479">Metal-binding</keyword>
<keyword evidence="8" id="KW-1185">Reference proteome</keyword>
<evidence type="ECO:0000256" key="1">
    <source>
        <dbReference type="ARBA" id="ARBA00005896"/>
    </source>
</evidence>
<comment type="caution">
    <text evidence="7">The sequence shown here is derived from an EMBL/GenBank/DDBJ whole genome shotgun (WGS) entry which is preliminary data.</text>
</comment>
<keyword evidence="4" id="KW-0560">Oxidoreductase</keyword>
<evidence type="ECO:0000256" key="2">
    <source>
        <dbReference type="ARBA" id="ARBA00022723"/>
    </source>
</evidence>
<dbReference type="eggNOG" id="COG2175">
    <property type="taxonomic scope" value="Bacteria"/>
</dbReference>
<comment type="similarity">
    <text evidence="1">Belongs to the TfdA dioxygenase family.</text>
</comment>
<dbReference type="GO" id="GO:0005737">
    <property type="term" value="C:cytoplasm"/>
    <property type="evidence" value="ECO:0007669"/>
    <property type="project" value="TreeGrafter"/>
</dbReference>
<feature type="domain" description="TauD/TfdA-like" evidence="6">
    <location>
        <begin position="18"/>
        <end position="289"/>
    </location>
</feature>
<dbReference type="PANTHER" id="PTHR30468">
    <property type="entry name" value="ALPHA-KETOGLUTARATE-DEPENDENT SULFONATE DIOXYGENASE"/>
    <property type="match status" value="1"/>
</dbReference>
<dbReference type="PANTHER" id="PTHR30468:SF1">
    <property type="entry name" value="ALPHA-KETOGLUTARATE-DEPENDENT SULFONATE DIOXYGENASE"/>
    <property type="match status" value="1"/>
</dbReference>
<dbReference type="Gene3D" id="3.60.130.10">
    <property type="entry name" value="Clavaminate synthase-like"/>
    <property type="match status" value="1"/>
</dbReference>
<sequence>MSELTETVPPAEHSQQFEIRPLAGAGAEIIGLDLRQPLNNADFRRIHQAHLQYHVLVFRQQTLTPEQQIAFSRRFGPLQIHVLKQFLLEGHPEILIVSNIIRDGQPVGLGDAGKYWHSDLSYKEVPSLGSMLYAKILPEIGGDTRFANMHKAWETLPADLRQAIEGKRAVHSYTATYSKPKFGTQWRPTLTEKQLSEVKAVSHPVVRTHPETGNKALFVSEGFTTHIEGLPEQESSQLLQALYDHSIREENVYTHRWQPGDLLFWDNRSLIHLATGCPAECPRQLYRTTIEGDAPF</sequence>
<dbReference type="FunFam" id="3.60.130.10:FF:000007">
    <property type="entry name" value="Alpha-ketoglutarate-dependent taurine dioxygenase"/>
    <property type="match status" value="1"/>
</dbReference>
<keyword evidence="5" id="KW-0408">Iron</keyword>
<evidence type="ECO:0000256" key="3">
    <source>
        <dbReference type="ARBA" id="ARBA00022964"/>
    </source>
</evidence>
<dbReference type="EMBL" id="JPKR02000005">
    <property type="protein sequence ID" value="KGD79400.1"/>
    <property type="molecule type" value="Genomic_DNA"/>
</dbReference>
<dbReference type="InterPro" id="IPR042098">
    <property type="entry name" value="TauD-like_sf"/>
</dbReference>
<dbReference type="AlphaFoldDB" id="A0A095VXB3"/>
<dbReference type="InterPro" id="IPR003819">
    <property type="entry name" value="TauD/TfdA-like"/>
</dbReference>
<dbReference type="Proteomes" id="UP000029577">
    <property type="component" value="Unassembled WGS sequence"/>
</dbReference>